<feature type="binding site" evidence="18">
    <location>
        <position position="66"/>
    </location>
    <ligand>
        <name>K(+)</name>
        <dbReference type="ChEBI" id="CHEBI:29103"/>
    </ligand>
</feature>
<dbReference type="NCBIfam" id="TIGR00196">
    <property type="entry name" value="yjeF_cterm"/>
    <property type="match status" value="1"/>
</dbReference>
<comment type="catalytic activity">
    <reaction evidence="15 17 19">
        <text>(6S)-NADHX + ADP = AMP + phosphate + NADH + H(+)</text>
        <dbReference type="Rhea" id="RHEA:32223"/>
        <dbReference type="ChEBI" id="CHEBI:15378"/>
        <dbReference type="ChEBI" id="CHEBI:43474"/>
        <dbReference type="ChEBI" id="CHEBI:57945"/>
        <dbReference type="ChEBI" id="CHEBI:64074"/>
        <dbReference type="ChEBI" id="CHEBI:456215"/>
        <dbReference type="ChEBI" id="CHEBI:456216"/>
        <dbReference type="EC" id="4.2.1.136"/>
    </reaction>
</comment>
<dbReference type="InterPro" id="IPR029056">
    <property type="entry name" value="Ribokinase-like"/>
</dbReference>
<dbReference type="PROSITE" id="PS01050">
    <property type="entry name" value="YJEF_C_2"/>
    <property type="match status" value="1"/>
</dbReference>
<evidence type="ECO:0000256" key="11">
    <source>
        <dbReference type="ARBA" id="ARBA00023235"/>
    </source>
</evidence>
<evidence type="ECO:0000256" key="1">
    <source>
        <dbReference type="ARBA" id="ARBA00000013"/>
    </source>
</evidence>
<feature type="binding site" evidence="17">
    <location>
        <position position="370"/>
    </location>
    <ligand>
        <name>(6S)-NADPHX</name>
        <dbReference type="ChEBI" id="CHEBI:64076"/>
    </ligand>
</feature>
<keyword evidence="23" id="KW-1185">Reference proteome</keyword>
<feature type="binding site" evidence="18">
    <location>
        <begin position="65"/>
        <end position="69"/>
    </location>
    <ligand>
        <name>(6S)-NADPHX</name>
        <dbReference type="ChEBI" id="CHEBI:64076"/>
    </ligand>
</feature>
<evidence type="ECO:0000256" key="14">
    <source>
        <dbReference type="ARBA" id="ARBA00025153"/>
    </source>
</evidence>
<keyword evidence="5 18" id="KW-0479">Metal-binding</keyword>
<keyword evidence="9 18" id="KW-0630">Potassium</keyword>
<sequence>MPCTALPDETPLFDSAALRAVEQRAAQATGDAFELMRRAGRAAWRELLEHWPKARRLLIVCGPGNNGGDGYVLATHAQQSGRDVRVIASTDTPPISVLARDACRAYVAAGGRVGPFDGALPEADLVVDALFGIGLSRVPEGPSAALIDAMNAHDAPVFALDVPSGVDAERGSAPAAAVRAACTLELIASKAGLRTGAALDCTGALGLATLDTEPFLEGLLPVGTTLDARSLVRWLQPRSRDSHKGRHGRVLCVGGERGGGGAIMLCAEAALRTGAGLVDVATRGAHIAALLARTPEAMAHACDDVGALRPSVDAADCIAIGPGLGQGEWGRALLDCALDAARPLVLDADALNLLVARPTPLPPDAIITPHPGEAARLLGTDTIGVQRDRIAAARSLVHRFGCVVVLKGAGTIVVAPDARLHVIAAGNPGLAVGGTGDVLTGVIAALRAQGLDAFDAAACGALLHAVAGDSAAADGQRGLRASDLMPWLRRHSNPELAP</sequence>
<comment type="subunit">
    <text evidence="17">Homotetramer.</text>
</comment>
<dbReference type="PIRSF" id="PIRSF017184">
    <property type="entry name" value="Nnr"/>
    <property type="match status" value="1"/>
</dbReference>
<dbReference type="SUPFAM" id="SSF53613">
    <property type="entry name" value="Ribokinase-like"/>
    <property type="match status" value="1"/>
</dbReference>
<dbReference type="InterPro" id="IPR004443">
    <property type="entry name" value="YjeF_N_dom"/>
</dbReference>
<evidence type="ECO:0000256" key="8">
    <source>
        <dbReference type="ARBA" id="ARBA00022857"/>
    </source>
</evidence>
<reference evidence="22" key="2">
    <citation type="submission" date="2020-09" db="EMBL/GenBank/DDBJ databases">
        <authorList>
            <person name="Sun Q."/>
            <person name="Kim S."/>
        </authorList>
    </citation>
    <scope>NUCLEOTIDE SEQUENCE</scope>
    <source>
        <strain evidence="22">KCTC 23077</strain>
    </source>
</reference>
<keyword evidence="10 17" id="KW-0520">NAD</keyword>
<evidence type="ECO:0000256" key="12">
    <source>
        <dbReference type="ARBA" id="ARBA00023239"/>
    </source>
</evidence>
<feature type="binding site" evidence="17">
    <location>
        <position position="436"/>
    </location>
    <ligand>
        <name>AMP</name>
        <dbReference type="ChEBI" id="CHEBI:456215"/>
    </ligand>
</feature>
<evidence type="ECO:0000256" key="13">
    <source>
        <dbReference type="ARBA" id="ARBA00023268"/>
    </source>
</evidence>
<dbReference type="InterPro" id="IPR036652">
    <property type="entry name" value="YjeF_N_dom_sf"/>
</dbReference>
<dbReference type="Gene3D" id="3.40.1190.20">
    <property type="match status" value="1"/>
</dbReference>
<dbReference type="InterPro" id="IPR030677">
    <property type="entry name" value="Nnr"/>
</dbReference>
<dbReference type="AlphaFoldDB" id="A0A918SZ44"/>
<dbReference type="Pfam" id="PF01256">
    <property type="entry name" value="Carb_kinase"/>
    <property type="match status" value="1"/>
</dbReference>
<feature type="binding site" evidence="17">
    <location>
        <begin position="407"/>
        <end position="411"/>
    </location>
    <ligand>
        <name>AMP</name>
        <dbReference type="ChEBI" id="CHEBI:456215"/>
    </ligand>
</feature>
<comment type="function">
    <text evidence="14 19">Bifunctional enzyme that catalyzes the epimerization of the S- and R-forms of NAD(P)HX and the dehydration of the S-form of NAD(P)HX at the expense of ADP, which is converted to AMP. This allows the repair of both epimers of NAD(P)HX, a damaged form of NAD(P)H that is a result of enzymatic or heat-dependent hydration.</text>
</comment>
<evidence type="ECO:0000256" key="10">
    <source>
        <dbReference type="ARBA" id="ARBA00023027"/>
    </source>
</evidence>
<feature type="binding site" evidence="18">
    <location>
        <begin position="132"/>
        <end position="138"/>
    </location>
    <ligand>
        <name>(6S)-NADPHX</name>
        <dbReference type="ChEBI" id="CHEBI:64076"/>
    </ligand>
</feature>
<organism evidence="22 23">
    <name type="scientific">Cognatilysobacter bugurensis</name>
    <dbReference type="NCBI Taxonomy" id="543356"/>
    <lineage>
        <taxon>Bacteria</taxon>
        <taxon>Pseudomonadati</taxon>
        <taxon>Pseudomonadota</taxon>
        <taxon>Gammaproteobacteria</taxon>
        <taxon>Lysobacterales</taxon>
        <taxon>Lysobacteraceae</taxon>
        <taxon>Cognatilysobacter</taxon>
    </lineage>
</organism>
<proteinExistence type="inferred from homology"/>
<keyword evidence="13" id="KW-0511">Multifunctional enzyme</keyword>
<comment type="catalytic activity">
    <reaction evidence="1 18 19">
        <text>(6R)-NADHX = (6S)-NADHX</text>
        <dbReference type="Rhea" id="RHEA:32215"/>
        <dbReference type="ChEBI" id="CHEBI:64074"/>
        <dbReference type="ChEBI" id="CHEBI:64075"/>
        <dbReference type="EC" id="5.1.99.6"/>
    </reaction>
</comment>
<keyword evidence="8 17" id="KW-0521">NADP</keyword>
<evidence type="ECO:0000259" key="21">
    <source>
        <dbReference type="PROSITE" id="PS51385"/>
    </source>
</evidence>
<comment type="function">
    <text evidence="18">Catalyzes the epimerization of the S- and R-forms of NAD(P)HX, a damaged form of NAD(P)H that is a result of enzymatic or heat-dependent hydration. This is a prerequisite for the S-specific NAD(P)H-hydrate dehydratase to allow the repair of both epimers of NAD(P)HX.</text>
</comment>
<feature type="binding site" evidence="17">
    <location>
        <position position="437"/>
    </location>
    <ligand>
        <name>(6S)-NADPHX</name>
        <dbReference type="ChEBI" id="CHEBI:64076"/>
    </ligand>
</feature>
<dbReference type="GO" id="GO:0110051">
    <property type="term" value="P:metabolite repair"/>
    <property type="evidence" value="ECO:0007669"/>
    <property type="project" value="TreeGrafter"/>
</dbReference>
<evidence type="ECO:0000256" key="17">
    <source>
        <dbReference type="HAMAP-Rule" id="MF_01965"/>
    </source>
</evidence>
<dbReference type="Gene3D" id="3.40.50.10260">
    <property type="entry name" value="YjeF N-terminal domain"/>
    <property type="match status" value="1"/>
</dbReference>
<dbReference type="NCBIfam" id="TIGR00197">
    <property type="entry name" value="yjeF_nterm"/>
    <property type="match status" value="1"/>
</dbReference>
<comment type="catalytic activity">
    <reaction evidence="16 17 19">
        <text>(6S)-NADPHX + ADP = AMP + phosphate + NADPH + H(+)</text>
        <dbReference type="Rhea" id="RHEA:32235"/>
        <dbReference type="ChEBI" id="CHEBI:15378"/>
        <dbReference type="ChEBI" id="CHEBI:43474"/>
        <dbReference type="ChEBI" id="CHEBI:57783"/>
        <dbReference type="ChEBI" id="CHEBI:64076"/>
        <dbReference type="ChEBI" id="CHEBI:456215"/>
        <dbReference type="ChEBI" id="CHEBI:456216"/>
        <dbReference type="EC" id="4.2.1.136"/>
    </reaction>
</comment>
<dbReference type="EC" id="5.1.99.6" evidence="19"/>
<feature type="binding site" evidence="17">
    <location>
        <position position="262"/>
    </location>
    <ligand>
        <name>(6S)-NADPHX</name>
        <dbReference type="ChEBI" id="CHEBI:64076"/>
    </ligand>
</feature>
<evidence type="ECO:0000313" key="23">
    <source>
        <dbReference type="Proteomes" id="UP000646426"/>
    </source>
</evidence>
<dbReference type="SUPFAM" id="SSF64153">
    <property type="entry name" value="YjeF N-terminal domain-like"/>
    <property type="match status" value="1"/>
</dbReference>
<evidence type="ECO:0000256" key="16">
    <source>
        <dbReference type="ARBA" id="ARBA00049209"/>
    </source>
</evidence>
<dbReference type="Pfam" id="PF03853">
    <property type="entry name" value="YjeF_N"/>
    <property type="match status" value="1"/>
</dbReference>
<protein>
    <recommendedName>
        <fullName evidence="19">Bifunctional NAD(P)H-hydrate repair enzyme</fullName>
    </recommendedName>
    <alternativeName>
        <fullName evidence="19">Nicotinamide nucleotide repair protein</fullName>
    </alternativeName>
    <domain>
        <recommendedName>
            <fullName evidence="19">ADP-dependent (S)-NAD(P)H-hydrate dehydratase</fullName>
            <ecNumber evidence="19">4.2.1.136</ecNumber>
        </recommendedName>
        <alternativeName>
            <fullName evidence="19">ADP-dependent NAD(P)HX dehydratase</fullName>
        </alternativeName>
    </domain>
    <domain>
        <recommendedName>
            <fullName evidence="19">NAD(P)H-hydrate epimerase</fullName>
            <ecNumber evidence="19">5.1.99.6</ecNumber>
        </recommendedName>
    </domain>
</protein>
<comment type="similarity">
    <text evidence="4 19">In the C-terminal section; belongs to the NnrD/CARKD family.</text>
</comment>
<gene>
    <name evidence="17" type="primary">nnrD</name>
    <name evidence="18" type="synonym">nnrE</name>
    <name evidence="22" type="ORF">GCM10007067_09390</name>
</gene>
<dbReference type="HAMAP" id="MF_01966">
    <property type="entry name" value="NADHX_epimerase"/>
    <property type="match status" value="1"/>
</dbReference>
<comment type="caution">
    <text evidence="22">The sequence shown here is derived from an EMBL/GenBank/DDBJ whole genome shotgun (WGS) entry which is preliminary data.</text>
</comment>
<evidence type="ECO:0000256" key="6">
    <source>
        <dbReference type="ARBA" id="ARBA00022741"/>
    </source>
</evidence>
<feature type="binding site" evidence="17">
    <location>
        <position position="323"/>
    </location>
    <ligand>
        <name>(6S)-NADPHX</name>
        <dbReference type="ChEBI" id="CHEBI:64076"/>
    </ligand>
</feature>
<evidence type="ECO:0000256" key="2">
    <source>
        <dbReference type="ARBA" id="ARBA00000909"/>
    </source>
</evidence>
<feature type="domain" description="YjeF C-terminal" evidence="20">
    <location>
        <begin position="227"/>
        <end position="495"/>
    </location>
</feature>
<dbReference type="EC" id="4.2.1.136" evidence="19"/>
<evidence type="ECO:0000256" key="15">
    <source>
        <dbReference type="ARBA" id="ARBA00048238"/>
    </source>
</evidence>
<dbReference type="GO" id="GO:0046872">
    <property type="term" value="F:metal ion binding"/>
    <property type="evidence" value="ECO:0007669"/>
    <property type="project" value="UniProtKB-UniRule"/>
</dbReference>
<feature type="binding site" evidence="18">
    <location>
        <position position="164"/>
    </location>
    <ligand>
        <name>K(+)</name>
        <dbReference type="ChEBI" id="CHEBI:29103"/>
    </ligand>
</feature>
<evidence type="ECO:0000256" key="9">
    <source>
        <dbReference type="ARBA" id="ARBA00022958"/>
    </source>
</evidence>
<comment type="caution">
    <text evidence="18">Lacks conserved residue(s) required for the propagation of feature annotation.</text>
</comment>
<feature type="binding site" evidence="18">
    <location>
        <position position="161"/>
    </location>
    <ligand>
        <name>(6S)-NADPHX</name>
        <dbReference type="ChEBI" id="CHEBI:64076"/>
    </ligand>
</feature>
<evidence type="ECO:0000256" key="3">
    <source>
        <dbReference type="ARBA" id="ARBA00006001"/>
    </source>
</evidence>
<reference evidence="22" key="1">
    <citation type="journal article" date="2014" name="Int. J. Syst. Evol. Microbiol.">
        <title>Complete genome sequence of Corynebacterium casei LMG S-19264T (=DSM 44701T), isolated from a smear-ripened cheese.</title>
        <authorList>
            <consortium name="US DOE Joint Genome Institute (JGI-PGF)"/>
            <person name="Walter F."/>
            <person name="Albersmeier A."/>
            <person name="Kalinowski J."/>
            <person name="Ruckert C."/>
        </authorList>
    </citation>
    <scope>NUCLEOTIDE SEQUENCE</scope>
    <source>
        <strain evidence="22">KCTC 23077</strain>
    </source>
</reference>
<evidence type="ECO:0000313" key="22">
    <source>
        <dbReference type="EMBL" id="GHA74502.1"/>
    </source>
</evidence>
<dbReference type="GO" id="GO:0052855">
    <property type="term" value="F:ADP-dependent NAD(P)H-hydrate dehydratase activity"/>
    <property type="evidence" value="ECO:0007669"/>
    <property type="project" value="UniProtKB-UniRule"/>
</dbReference>
<dbReference type="PANTHER" id="PTHR12592">
    <property type="entry name" value="ATP-DEPENDENT (S)-NAD(P)H-HYDRATE DEHYDRATASE FAMILY MEMBER"/>
    <property type="match status" value="1"/>
</dbReference>
<name>A0A918SZ44_9GAMM</name>
<keyword evidence="6 17" id="KW-0547">Nucleotide-binding</keyword>
<evidence type="ECO:0000256" key="18">
    <source>
        <dbReference type="HAMAP-Rule" id="MF_01966"/>
    </source>
</evidence>
<dbReference type="CDD" id="cd01171">
    <property type="entry name" value="YXKO-related"/>
    <property type="match status" value="1"/>
</dbReference>
<dbReference type="PROSITE" id="PS51383">
    <property type="entry name" value="YJEF_C_3"/>
    <property type="match status" value="1"/>
</dbReference>
<dbReference type="InterPro" id="IPR017953">
    <property type="entry name" value="Carbohydrate_kinase_pred_CS"/>
</dbReference>
<comment type="similarity">
    <text evidence="17">Belongs to the NnrD/CARKD family.</text>
</comment>
<comment type="function">
    <text evidence="17">Catalyzes the dehydration of the S-form of NAD(P)HX at the expense of ADP, which is converted to AMP. Together with NAD(P)HX epimerase, which catalyzes the epimerization of the S- and R-forms, the enzyme allows the repair of both epimers of NAD(P)HX, a damaged form of NAD(P)H that is a result of enzymatic or heat-dependent hydration.</text>
</comment>
<evidence type="ECO:0000256" key="19">
    <source>
        <dbReference type="PIRNR" id="PIRNR017184"/>
    </source>
</evidence>
<dbReference type="Proteomes" id="UP000646426">
    <property type="component" value="Unassembled WGS sequence"/>
</dbReference>
<comment type="cofactor">
    <cofactor evidence="17">
        <name>Mg(2+)</name>
        <dbReference type="ChEBI" id="CHEBI:18420"/>
    </cofactor>
</comment>
<dbReference type="GO" id="GO:0052856">
    <property type="term" value="F:NAD(P)HX epimerase activity"/>
    <property type="evidence" value="ECO:0007669"/>
    <property type="project" value="UniProtKB-UniRule"/>
</dbReference>
<evidence type="ECO:0000256" key="4">
    <source>
        <dbReference type="ARBA" id="ARBA00009524"/>
    </source>
</evidence>
<evidence type="ECO:0000256" key="7">
    <source>
        <dbReference type="ARBA" id="ARBA00022840"/>
    </source>
</evidence>
<comment type="similarity">
    <text evidence="3 19">In the N-terminal section; belongs to the NnrE/AIBP family.</text>
</comment>
<feature type="domain" description="YjeF N-terminal" evidence="21">
    <location>
        <begin position="18"/>
        <end position="218"/>
    </location>
</feature>
<dbReference type="RefSeq" id="WP_189453784.1">
    <property type="nucleotide sequence ID" value="NZ_BMYD01000001.1"/>
</dbReference>
<comment type="cofactor">
    <cofactor evidence="18 19">
        <name>K(+)</name>
        <dbReference type="ChEBI" id="CHEBI:29103"/>
    </cofactor>
    <text evidence="18 19">Binds 1 potassium ion per subunit.</text>
</comment>
<keyword evidence="7 17" id="KW-0067">ATP-binding</keyword>
<dbReference type="InterPro" id="IPR000631">
    <property type="entry name" value="CARKD"/>
</dbReference>
<dbReference type="GO" id="GO:0046496">
    <property type="term" value="P:nicotinamide nucleotide metabolic process"/>
    <property type="evidence" value="ECO:0007669"/>
    <property type="project" value="UniProtKB-UniRule"/>
</dbReference>
<dbReference type="EMBL" id="BMYD01000001">
    <property type="protein sequence ID" value="GHA74502.1"/>
    <property type="molecule type" value="Genomic_DNA"/>
</dbReference>
<dbReference type="GO" id="GO:0005524">
    <property type="term" value="F:ATP binding"/>
    <property type="evidence" value="ECO:0007669"/>
    <property type="project" value="UniProtKB-UniRule"/>
</dbReference>
<dbReference type="PROSITE" id="PS51385">
    <property type="entry name" value="YJEF_N"/>
    <property type="match status" value="1"/>
</dbReference>
<accession>A0A918SZ44</accession>
<feature type="binding site" evidence="18">
    <location>
        <position position="128"/>
    </location>
    <ligand>
        <name>K(+)</name>
        <dbReference type="ChEBI" id="CHEBI:29103"/>
    </ligand>
</feature>
<comment type="catalytic activity">
    <reaction evidence="2 18 19">
        <text>(6R)-NADPHX = (6S)-NADPHX</text>
        <dbReference type="Rhea" id="RHEA:32227"/>
        <dbReference type="ChEBI" id="CHEBI:64076"/>
        <dbReference type="ChEBI" id="CHEBI:64077"/>
        <dbReference type="EC" id="5.1.99.6"/>
    </reaction>
</comment>
<keyword evidence="12 17" id="KW-0456">Lyase</keyword>
<evidence type="ECO:0000259" key="20">
    <source>
        <dbReference type="PROSITE" id="PS51383"/>
    </source>
</evidence>
<keyword evidence="11 18" id="KW-0413">Isomerase</keyword>
<evidence type="ECO:0000256" key="5">
    <source>
        <dbReference type="ARBA" id="ARBA00022723"/>
    </source>
</evidence>
<comment type="similarity">
    <text evidence="18">Belongs to the NnrE/AIBP family.</text>
</comment>
<dbReference type="HAMAP" id="MF_01965">
    <property type="entry name" value="NADHX_dehydratase"/>
    <property type="match status" value="1"/>
</dbReference>
<dbReference type="PANTHER" id="PTHR12592:SF0">
    <property type="entry name" value="ATP-DEPENDENT (S)-NAD(P)H-HYDRATE DEHYDRATASE"/>
    <property type="match status" value="1"/>
</dbReference>